<dbReference type="GO" id="GO:0046872">
    <property type="term" value="F:metal ion binding"/>
    <property type="evidence" value="ECO:0007669"/>
    <property type="project" value="InterPro"/>
</dbReference>
<dbReference type="Pfam" id="PF00675">
    <property type="entry name" value="Peptidase_M16"/>
    <property type="match status" value="1"/>
</dbReference>
<comment type="caution">
    <text evidence="4">The sequence shown here is derived from an EMBL/GenBank/DDBJ whole genome shotgun (WGS) entry which is preliminary data.</text>
</comment>
<sequence>MLNYIVQPGHKTYRKFIFGAVLLFFCLLFITPSSSQDENQKYFELDNGLKVFLYEKHTLPLINLVFAVNLGTKDESDETSGLVHILEHYILFRGTEFRSGPEISQDIRRHGAYFNAHTSLDLATFEISLPSEHADFALRNQKEILFSLKLSQEELDEEKKVILEELSQTQDDPLRYATSTVYQNLFKDHPYQKPIPGKKEIIEALTVGQVEKFYRKFFVPSNCVLAIVGDFEINEMEKKTKDIFGDLKKEEISPPKYEKVPALKKTIEIKQEMDVNQAYLVIGIFGPDYNNKDQYAMDILTQILGRGVNPMLNYPLRGKRKLAQSVRMRYSAHKYGGVIIIYITLDPKNISITKRETIRFLKETSRLNYSKKDVMGDAKLYALDYLESAKNQIKFNFHQSQEKGLAIAISIARYFLLNENQERGSYIENIAKLNSLDLRSAARKYLSKGHYVIVTISPKKKK</sequence>
<dbReference type="InterPro" id="IPR050361">
    <property type="entry name" value="MPP/UQCRC_Complex"/>
</dbReference>
<dbReference type="AlphaFoldDB" id="A0A0F9TGM2"/>
<dbReference type="InterPro" id="IPR007863">
    <property type="entry name" value="Peptidase_M16_C"/>
</dbReference>
<protein>
    <recommendedName>
        <fullName evidence="5">Peptidase M16 N-terminal domain-containing protein</fullName>
    </recommendedName>
</protein>
<dbReference type="Pfam" id="PF05193">
    <property type="entry name" value="Peptidase_M16_C"/>
    <property type="match status" value="1"/>
</dbReference>
<gene>
    <name evidence="4" type="ORF">LCGC14_0656030</name>
</gene>
<evidence type="ECO:0000259" key="2">
    <source>
        <dbReference type="Pfam" id="PF00675"/>
    </source>
</evidence>
<evidence type="ECO:0008006" key="5">
    <source>
        <dbReference type="Google" id="ProtNLM"/>
    </source>
</evidence>
<dbReference type="Gene3D" id="3.30.830.10">
    <property type="entry name" value="Metalloenzyme, LuxS/M16 peptidase-like"/>
    <property type="match status" value="2"/>
</dbReference>
<organism evidence="4">
    <name type="scientific">marine sediment metagenome</name>
    <dbReference type="NCBI Taxonomy" id="412755"/>
    <lineage>
        <taxon>unclassified sequences</taxon>
        <taxon>metagenomes</taxon>
        <taxon>ecological metagenomes</taxon>
    </lineage>
</organism>
<evidence type="ECO:0000256" key="1">
    <source>
        <dbReference type="ARBA" id="ARBA00007261"/>
    </source>
</evidence>
<dbReference type="EMBL" id="LAZR01001237">
    <property type="protein sequence ID" value="KKN48126.1"/>
    <property type="molecule type" value="Genomic_DNA"/>
</dbReference>
<name>A0A0F9TGM2_9ZZZZ</name>
<dbReference type="InterPro" id="IPR011249">
    <property type="entry name" value="Metalloenz_LuxS/M16"/>
</dbReference>
<dbReference type="SUPFAM" id="SSF63411">
    <property type="entry name" value="LuxS/MPP-like metallohydrolase"/>
    <property type="match status" value="2"/>
</dbReference>
<evidence type="ECO:0000313" key="4">
    <source>
        <dbReference type="EMBL" id="KKN48126.1"/>
    </source>
</evidence>
<dbReference type="InterPro" id="IPR011765">
    <property type="entry name" value="Pept_M16_N"/>
</dbReference>
<dbReference type="PANTHER" id="PTHR11851:SF49">
    <property type="entry name" value="MITOCHONDRIAL-PROCESSING PEPTIDASE SUBUNIT ALPHA"/>
    <property type="match status" value="1"/>
</dbReference>
<dbReference type="PANTHER" id="PTHR11851">
    <property type="entry name" value="METALLOPROTEASE"/>
    <property type="match status" value="1"/>
</dbReference>
<evidence type="ECO:0000259" key="3">
    <source>
        <dbReference type="Pfam" id="PF05193"/>
    </source>
</evidence>
<accession>A0A0F9TGM2</accession>
<reference evidence="4" key="1">
    <citation type="journal article" date="2015" name="Nature">
        <title>Complex archaea that bridge the gap between prokaryotes and eukaryotes.</title>
        <authorList>
            <person name="Spang A."/>
            <person name="Saw J.H."/>
            <person name="Jorgensen S.L."/>
            <person name="Zaremba-Niedzwiedzka K."/>
            <person name="Martijn J."/>
            <person name="Lind A.E."/>
            <person name="van Eijk R."/>
            <person name="Schleper C."/>
            <person name="Guy L."/>
            <person name="Ettema T.J."/>
        </authorList>
    </citation>
    <scope>NUCLEOTIDE SEQUENCE</scope>
</reference>
<feature type="domain" description="Peptidase M16 N-terminal" evidence="2">
    <location>
        <begin position="60"/>
        <end position="195"/>
    </location>
</feature>
<proteinExistence type="inferred from homology"/>
<feature type="domain" description="Peptidase M16 C-terminal" evidence="3">
    <location>
        <begin position="205"/>
        <end position="371"/>
    </location>
</feature>
<comment type="similarity">
    <text evidence="1">Belongs to the peptidase M16 family.</text>
</comment>